<dbReference type="SUPFAM" id="SSF102405">
    <property type="entry name" value="MCP/YpsA-like"/>
    <property type="match status" value="1"/>
</dbReference>
<feature type="domain" description="Smf/DprA SLOG" evidence="2">
    <location>
        <begin position="70"/>
        <end position="278"/>
    </location>
</feature>
<evidence type="ECO:0000259" key="4">
    <source>
        <dbReference type="Pfam" id="PF25317"/>
    </source>
</evidence>
<dbReference type="RefSeq" id="WP_011768509.1">
    <property type="nucleotide sequence ID" value="NC_008709.1"/>
</dbReference>
<dbReference type="Gene3D" id="3.40.50.450">
    <property type="match status" value="1"/>
</dbReference>
<dbReference type="InterPro" id="IPR003488">
    <property type="entry name" value="DprA"/>
</dbReference>
<dbReference type="NCBIfam" id="TIGR00732">
    <property type="entry name" value="dprA"/>
    <property type="match status" value="1"/>
</dbReference>
<feature type="domain" description="DprA winged helix" evidence="3">
    <location>
        <begin position="295"/>
        <end position="341"/>
    </location>
</feature>
<organism evidence="5 6">
    <name type="scientific">Psychromonas ingrahamii (strain DSM 17664 / CCUG 51855 / 37)</name>
    <dbReference type="NCBI Taxonomy" id="357804"/>
    <lineage>
        <taxon>Bacteria</taxon>
        <taxon>Pseudomonadati</taxon>
        <taxon>Pseudomonadota</taxon>
        <taxon>Gammaproteobacteria</taxon>
        <taxon>Alteromonadales</taxon>
        <taxon>Psychromonadaceae</taxon>
        <taxon>Psychromonas</taxon>
    </lineage>
</organism>
<dbReference type="GO" id="GO:0009294">
    <property type="term" value="P:DNA-mediated transformation"/>
    <property type="evidence" value="ECO:0007669"/>
    <property type="project" value="InterPro"/>
</dbReference>
<dbReference type="AlphaFoldDB" id="A1SR35"/>
<evidence type="ECO:0000313" key="6">
    <source>
        <dbReference type="Proteomes" id="UP000000639"/>
    </source>
</evidence>
<proteinExistence type="inferred from homology"/>
<dbReference type="InterPro" id="IPR057666">
    <property type="entry name" value="DrpA_SLOG"/>
</dbReference>
<dbReference type="PANTHER" id="PTHR43022:SF1">
    <property type="entry name" value="PROTEIN SMF"/>
    <property type="match status" value="1"/>
</dbReference>
<evidence type="ECO:0000259" key="2">
    <source>
        <dbReference type="Pfam" id="PF02481"/>
    </source>
</evidence>
<dbReference type="EMBL" id="CP000510">
    <property type="protein sequence ID" value="ABM01950.1"/>
    <property type="molecule type" value="Genomic_DNA"/>
</dbReference>
<feature type="domain" description="Smf/DprA SAM" evidence="4">
    <location>
        <begin position="3"/>
        <end position="59"/>
    </location>
</feature>
<dbReference type="Pfam" id="PF02481">
    <property type="entry name" value="DNA_processg_A"/>
    <property type="match status" value="1"/>
</dbReference>
<dbReference type="OrthoDB" id="9785707at2"/>
<protein>
    <submittedName>
        <fullName evidence="5">DNA protecting protein DprA</fullName>
    </submittedName>
</protein>
<accession>A1SR35</accession>
<dbReference type="Gene3D" id="1.10.10.10">
    <property type="entry name" value="Winged helix-like DNA-binding domain superfamily/Winged helix DNA-binding domain"/>
    <property type="match status" value="1"/>
</dbReference>
<dbReference type="eggNOG" id="COG0758">
    <property type="taxonomic scope" value="Bacteria"/>
</dbReference>
<dbReference type="HOGENOM" id="CLU_029601_0_3_6"/>
<dbReference type="Pfam" id="PF25317">
    <property type="entry name" value="SAM_SMF"/>
    <property type="match status" value="1"/>
</dbReference>
<gene>
    <name evidence="5" type="ordered locus">Ping_0076</name>
</gene>
<dbReference type="InterPro" id="IPR036388">
    <property type="entry name" value="WH-like_DNA-bd_sf"/>
</dbReference>
<sequence length="352" mass="38822">MVLDAIPTLHKRTLLKLLTYHSIEQLLQLSRNQLQAYGLKDNQIAALLKPNLKLIESNLSWLDNSPENHIICYDSPHYPQLLREISSPPLLLYLQGNIGLLSTPQIAIVGSRNCTPYGQEKAYQFAQQLSTSGFTITSGLAIGIDGLAHQGAIDKQGHTVAVLGTGLNNIYPKRHLKLAQQIKEKGLLVSEFWPNAAAFPANFPRRNRIISGLSLGVLVIEASKRSGSLITARYALEQNRDVFALPGSIDNAEAWGCHQLIQQGAKLVMNTQDICDEFSHLCDPFSSSDGETTSLATPCHPLLKHIDFHLTTLEQLLNRSGFDVATLQNQLIELEITGRITVTTQGYIKLSN</sequence>
<dbReference type="STRING" id="357804.Ping_0076"/>
<dbReference type="KEGG" id="pin:Ping_0076"/>
<evidence type="ECO:0000259" key="3">
    <source>
        <dbReference type="Pfam" id="PF17782"/>
    </source>
</evidence>
<reference evidence="5 6" key="1">
    <citation type="submission" date="2007-01" db="EMBL/GenBank/DDBJ databases">
        <title>Complete sequence of Psychromonas ingrahamii 37.</title>
        <authorList>
            <consortium name="US DOE Joint Genome Institute"/>
            <person name="Copeland A."/>
            <person name="Lucas S."/>
            <person name="Lapidus A."/>
            <person name="Barry K."/>
            <person name="Detter J.C."/>
            <person name="Glavina del Rio T."/>
            <person name="Hammon N."/>
            <person name="Israni S."/>
            <person name="Dalin E."/>
            <person name="Tice H."/>
            <person name="Pitluck S."/>
            <person name="Thompson L.S."/>
            <person name="Brettin T."/>
            <person name="Bruce D."/>
            <person name="Han C."/>
            <person name="Tapia R."/>
            <person name="Schmutz J."/>
            <person name="Larimer F."/>
            <person name="Land M."/>
            <person name="Hauser L."/>
            <person name="Kyrpides N."/>
            <person name="Ivanova N."/>
            <person name="Staley J."/>
            <person name="Richardson P."/>
        </authorList>
    </citation>
    <scope>NUCLEOTIDE SEQUENCE [LARGE SCALE GENOMIC DNA]</scope>
    <source>
        <strain evidence="5 6">37</strain>
    </source>
</reference>
<comment type="similarity">
    <text evidence="1">Belongs to the DprA/Smf family.</text>
</comment>
<dbReference type="PANTHER" id="PTHR43022">
    <property type="entry name" value="PROTEIN SMF"/>
    <property type="match status" value="1"/>
</dbReference>
<evidence type="ECO:0000313" key="5">
    <source>
        <dbReference type="EMBL" id="ABM01950.1"/>
    </source>
</evidence>
<dbReference type="Proteomes" id="UP000000639">
    <property type="component" value="Chromosome"/>
</dbReference>
<dbReference type="InterPro" id="IPR041614">
    <property type="entry name" value="DprA_WH"/>
</dbReference>
<evidence type="ECO:0000256" key="1">
    <source>
        <dbReference type="ARBA" id="ARBA00006525"/>
    </source>
</evidence>
<dbReference type="InterPro" id="IPR057338">
    <property type="entry name" value="DprA_SAM"/>
</dbReference>
<keyword evidence="6" id="KW-1185">Reference proteome</keyword>
<name>A1SR35_PSYIN</name>
<dbReference type="Pfam" id="PF17782">
    <property type="entry name" value="WHD_DprA"/>
    <property type="match status" value="1"/>
</dbReference>